<name>A0A834WG10_9FABA</name>
<dbReference type="AlphaFoldDB" id="A0A834WG10"/>
<protein>
    <submittedName>
        <fullName evidence="1">Vesicle-associated protein 4-2</fullName>
    </submittedName>
</protein>
<evidence type="ECO:0000313" key="1">
    <source>
        <dbReference type="EMBL" id="KAF7821377.1"/>
    </source>
</evidence>
<organism evidence="1 2">
    <name type="scientific">Senna tora</name>
    <dbReference type="NCBI Taxonomy" id="362788"/>
    <lineage>
        <taxon>Eukaryota</taxon>
        <taxon>Viridiplantae</taxon>
        <taxon>Streptophyta</taxon>
        <taxon>Embryophyta</taxon>
        <taxon>Tracheophyta</taxon>
        <taxon>Spermatophyta</taxon>
        <taxon>Magnoliopsida</taxon>
        <taxon>eudicotyledons</taxon>
        <taxon>Gunneridae</taxon>
        <taxon>Pentapetalae</taxon>
        <taxon>rosids</taxon>
        <taxon>fabids</taxon>
        <taxon>Fabales</taxon>
        <taxon>Fabaceae</taxon>
        <taxon>Caesalpinioideae</taxon>
        <taxon>Cassia clade</taxon>
        <taxon>Senna</taxon>
    </lineage>
</organism>
<evidence type="ECO:0000313" key="2">
    <source>
        <dbReference type="Proteomes" id="UP000634136"/>
    </source>
</evidence>
<proteinExistence type="predicted"/>
<dbReference type="Proteomes" id="UP000634136">
    <property type="component" value="Unassembled WGS sequence"/>
</dbReference>
<accession>A0A834WG10</accession>
<reference evidence="1" key="1">
    <citation type="submission" date="2020-09" db="EMBL/GenBank/DDBJ databases">
        <title>Genome-Enabled Discovery of Anthraquinone Biosynthesis in Senna tora.</title>
        <authorList>
            <person name="Kang S.-H."/>
            <person name="Pandey R.P."/>
            <person name="Lee C.-M."/>
            <person name="Sim J.-S."/>
            <person name="Jeong J.-T."/>
            <person name="Choi B.-S."/>
            <person name="Jung M."/>
            <person name="Ginzburg D."/>
            <person name="Zhao K."/>
            <person name="Won S.Y."/>
            <person name="Oh T.-J."/>
            <person name="Yu Y."/>
            <person name="Kim N.-H."/>
            <person name="Lee O.R."/>
            <person name="Lee T.-H."/>
            <person name="Bashyal P."/>
            <person name="Kim T.-S."/>
            <person name="Lee W.-H."/>
            <person name="Kawkins C."/>
            <person name="Kim C.-K."/>
            <person name="Kim J.S."/>
            <person name="Ahn B.O."/>
            <person name="Rhee S.Y."/>
            <person name="Sohng J.K."/>
        </authorList>
    </citation>
    <scope>NUCLEOTIDE SEQUENCE</scope>
    <source>
        <tissue evidence="1">Leaf</tissue>
    </source>
</reference>
<keyword evidence="2" id="KW-1185">Reference proteome</keyword>
<comment type="caution">
    <text evidence="1">The sequence shown here is derived from an EMBL/GenBank/DDBJ whole genome shotgun (WGS) entry which is preliminary data.</text>
</comment>
<gene>
    <name evidence="1" type="ORF">G2W53_026832</name>
</gene>
<dbReference type="EMBL" id="JAAIUW010000008">
    <property type="protein sequence ID" value="KAF7821377.1"/>
    <property type="molecule type" value="Genomic_DNA"/>
</dbReference>
<sequence length="135" mass="15728">MFLFCIAQILNGMQFWVIRDYTDLAVEEYHGAKGINDWKNTMEPMQFCFLRSPGVSLRLMKFIEQLENNEKPEKSGLKFKIMSLKVKGAIDYVPELLSCLMNKKNQIIVEQILRVVFLDPEHPIPVNLIDHAQEL</sequence>